<feature type="compositionally biased region" description="Polar residues" evidence="1">
    <location>
        <begin position="47"/>
        <end position="83"/>
    </location>
</feature>
<evidence type="ECO:0000313" key="3">
    <source>
        <dbReference type="Proteomes" id="UP000649617"/>
    </source>
</evidence>
<accession>A0A812N786</accession>
<comment type="caution">
    <text evidence="2">The sequence shown here is derived from an EMBL/GenBank/DDBJ whole genome shotgun (WGS) entry which is preliminary data.</text>
</comment>
<feature type="compositionally biased region" description="Polar residues" evidence="1">
    <location>
        <begin position="106"/>
        <end position="116"/>
    </location>
</feature>
<protein>
    <submittedName>
        <fullName evidence="2">Eci2 protein</fullName>
    </submittedName>
</protein>
<feature type="compositionally biased region" description="Low complexity" evidence="1">
    <location>
        <begin position="91"/>
        <end position="103"/>
    </location>
</feature>
<feature type="compositionally biased region" description="Basic and acidic residues" evidence="1">
    <location>
        <begin position="125"/>
        <end position="136"/>
    </location>
</feature>
<proteinExistence type="predicted"/>
<gene>
    <name evidence="2" type="primary">Eci2</name>
    <name evidence="2" type="ORF">SPIL2461_LOCUS6341</name>
</gene>
<organism evidence="2 3">
    <name type="scientific">Symbiodinium pilosum</name>
    <name type="common">Dinoflagellate</name>
    <dbReference type="NCBI Taxonomy" id="2952"/>
    <lineage>
        <taxon>Eukaryota</taxon>
        <taxon>Sar</taxon>
        <taxon>Alveolata</taxon>
        <taxon>Dinophyceae</taxon>
        <taxon>Suessiales</taxon>
        <taxon>Symbiodiniaceae</taxon>
        <taxon>Symbiodinium</taxon>
    </lineage>
</organism>
<sequence>SAMPPVAETAQTRACPASPTELDKGGSNWSRQSTTEVVDEDGRRFSRQTTEDPSYSVSRQTTAFSRQTTEEPSYTQQGNFSRQTTEEPRRQLPLSQLLSLPEPGETETSSPHQSRAVSRAGSSEPEARERSEELKVRLKNTFLHFEPAQTSADSSTKVNKRPSSLPPSFNRSDKTEEASEN</sequence>
<feature type="compositionally biased region" description="Polar residues" evidence="1">
    <location>
        <begin position="148"/>
        <end position="157"/>
    </location>
</feature>
<evidence type="ECO:0000313" key="2">
    <source>
        <dbReference type="EMBL" id="CAE7282606.1"/>
    </source>
</evidence>
<dbReference type="EMBL" id="CAJNIZ010009491">
    <property type="protein sequence ID" value="CAE7282606.1"/>
    <property type="molecule type" value="Genomic_DNA"/>
</dbReference>
<keyword evidence="3" id="KW-1185">Reference proteome</keyword>
<reference evidence="2" key="1">
    <citation type="submission" date="2021-02" db="EMBL/GenBank/DDBJ databases">
        <authorList>
            <person name="Dougan E. K."/>
            <person name="Rhodes N."/>
            <person name="Thang M."/>
            <person name="Chan C."/>
        </authorList>
    </citation>
    <scope>NUCLEOTIDE SEQUENCE</scope>
</reference>
<dbReference type="Proteomes" id="UP000649617">
    <property type="component" value="Unassembled WGS sequence"/>
</dbReference>
<feature type="region of interest" description="Disordered" evidence="1">
    <location>
        <begin position="1"/>
        <end position="181"/>
    </location>
</feature>
<feature type="compositionally biased region" description="Basic and acidic residues" evidence="1">
    <location>
        <begin position="171"/>
        <end position="181"/>
    </location>
</feature>
<feature type="compositionally biased region" description="Polar residues" evidence="1">
    <location>
        <begin position="27"/>
        <end position="36"/>
    </location>
</feature>
<name>A0A812N786_SYMPI</name>
<feature type="non-terminal residue" evidence="2">
    <location>
        <position position="1"/>
    </location>
</feature>
<dbReference type="AlphaFoldDB" id="A0A812N786"/>
<evidence type="ECO:0000256" key="1">
    <source>
        <dbReference type="SAM" id="MobiDB-lite"/>
    </source>
</evidence>